<evidence type="ECO:0000256" key="1">
    <source>
        <dbReference type="ARBA" id="ARBA00022574"/>
    </source>
</evidence>
<protein>
    <recommendedName>
        <fullName evidence="6">WDR13</fullName>
    </recommendedName>
</protein>
<feature type="repeat" description="WD" evidence="3">
    <location>
        <begin position="459"/>
        <end position="496"/>
    </location>
</feature>
<reference evidence="4" key="1">
    <citation type="submission" date="2021-02" db="EMBL/GenBank/DDBJ databases">
        <authorList>
            <person name="Nowell W R."/>
        </authorList>
    </citation>
    <scope>NUCLEOTIDE SEQUENCE</scope>
    <source>
        <strain evidence="4">Ploen Becks lab</strain>
    </source>
</reference>
<dbReference type="SMART" id="SM00320">
    <property type="entry name" value="WD40"/>
    <property type="match status" value="6"/>
</dbReference>
<dbReference type="Gene3D" id="2.130.10.10">
    <property type="entry name" value="YVTN repeat-like/Quinoprotein amine dehydrogenase"/>
    <property type="match status" value="2"/>
</dbReference>
<keyword evidence="1 3" id="KW-0853">WD repeat</keyword>
<keyword evidence="5" id="KW-1185">Reference proteome</keyword>
<proteinExistence type="predicted"/>
<dbReference type="PANTHER" id="PTHR22838">
    <property type="entry name" value="WD REPEAT PROTEIN 26-RELATED"/>
    <property type="match status" value="1"/>
</dbReference>
<dbReference type="OrthoDB" id="1932312at2759"/>
<dbReference type="InterPro" id="IPR015943">
    <property type="entry name" value="WD40/YVTN_repeat-like_dom_sf"/>
</dbReference>
<dbReference type="Proteomes" id="UP000663879">
    <property type="component" value="Unassembled WGS sequence"/>
</dbReference>
<dbReference type="AlphaFoldDB" id="A0A814CPJ9"/>
<dbReference type="Pfam" id="PF00400">
    <property type="entry name" value="WD40"/>
    <property type="match status" value="4"/>
</dbReference>
<organism evidence="4 5">
    <name type="scientific">Brachionus calyciflorus</name>
    <dbReference type="NCBI Taxonomy" id="104777"/>
    <lineage>
        <taxon>Eukaryota</taxon>
        <taxon>Metazoa</taxon>
        <taxon>Spiralia</taxon>
        <taxon>Gnathifera</taxon>
        <taxon>Rotifera</taxon>
        <taxon>Eurotatoria</taxon>
        <taxon>Monogononta</taxon>
        <taxon>Pseudotrocha</taxon>
        <taxon>Ploima</taxon>
        <taxon>Brachionidae</taxon>
        <taxon>Brachionus</taxon>
    </lineage>
</organism>
<dbReference type="PROSITE" id="PS50294">
    <property type="entry name" value="WD_REPEATS_REGION"/>
    <property type="match status" value="2"/>
</dbReference>
<accession>A0A814CPJ9</accession>
<evidence type="ECO:0000256" key="2">
    <source>
        <dbReference type="ARBA" id="ARBA00022737"/>
    </source>
</evidence>
<comment type="caution">
    <text evidence="4">The sequence shown here is derived from an EMBL/GenBank/DDBJ whole genome shotgun (WGS) entry which is preliminary data.</text>
</comment>
<dbReference type="SUPFAM" id="SSF50978">
    <property type="entry name" value="WD40 repeat-like"/>
    <property type="match status" value="1"/>
</dbReference>
<evidence type="ECO:0000313" key="4">
    <source>
        <dbReference type="EMBL" id="CAF0943058.1"/>
    </source>
</evidence>
<dbReference type="PROSITE" id="PS50082">
    <property type="entry name" value="WD_REPEATS_2"/>
    <property type="match status" value="2"/>
</dbReference>
<dbReference type="GO" id="GO:1990841">
    <property type="term" value="F:promoter-specific chromatin binding"/>
    <property type="evidence" value="ECO:0007669"/>
    <property type="project" value="TreeGrafter"/>
</dbReference>
<evidence type="ECO:0008006" key="6">
    <source>
        <dbReference type="Google" id="ProtNLM"/>
    </source>
</evidence>
<feature type="repeat" description="WD" evidence="3">
    <location>
        <begin position="222"/>
        <end position="263"/>
    </location>
</feature>
<gene>
    <name evidence="4" type="ORF">OXX778_LOCUS13529</name>
</gene>
<dbReference type="PANTHER" id="PTHR22838:SF4">
    <property type="entry name" value="WD REPEAT-CONTAINING PROTEIN 13"/>
    <property type="match status" value="1"/>
</dbReference>
<dbReference type="GO" id="GO:0005634">
    <property type="term" value="C:nucleus"/>
    <property type="evidence" value="ECO:0007669"/>
    <property type="project" value="TreeGrafter"/>
</dbReference>
<keyword evidence="2" id="KW-0677">Repeat</keyword>
<evidence type="ECO:0000313" key="5">
    <source>
        <dbReference type="Proteomes" id="UP000663879"/>
    </source>
</evidence>
<dbReference type="EMBL" id="CAJNOC010002617">
    <property type="protein sequence ID" value="CAF0943058.1"/>
    <property type="molecule type" value="Genomic_DNA"/>
</dbReference>
<name>A0A814CPJ9_9BILA</name>
<dbReference type="InterPro" id="IPR051350">
    <property type="entry name" value="WD_repeat-ST_regulator"/>
</dbReference>
<dbReference type="InterPro" id="IPR001680">
    <property type="entry name" value="WD40_rpt"/>
</dbReference>
<sequence>MNYSGGLFIKPNNQDSNGNIWQDILSSDAKFNLIRIHNNSQLRTQYMRRRTQLMRENSMKFKERDDVQTIRKNYLNLRTQILEAKYGHNLDKTSVNSFSLNKSKSKAQSVDSMSSNLEWKENFTRKLNTFNNMSNVLNPKNSYLHSSKESLNSNTKSIISRPNYEETFNCAGVHHVFENHKKDVTRVMFANNDKSLLATCSLDGTLVICQVIPSPATTIYKLEGHQAGIMDMQWSTTNDLIVTASLDGTSRVWQVTKGTCMRVLRDTLNAQVFCCCFLPLNENMIFTGNSKGLIQVYNLSTGLIVNKNCLQKVIGKVQAMCFDSTGSNLWVGDDTGSITSFQFNAYTLKLNKTKKIISNNGYSITSLSYKNLNSKESALLVNAMPNFLLLYKLINSDIQSIRLRKRIPIKQNENLLKSTFCPVINKRQQNGSLVCTGSEDNNVYIYDMDYDESPLITKLQQHTHPVMDVTLNYDQSLLASGDKSGIVIVWKMNNQS</sequence>
<evidence type="ECO:0000256" key="3">
    <source>
        <dbReference type="PROSITE-ProRule" id="PRU00221"/>
    </source>
</evidence>
<dbReference type="InterPro" id="IPR036322">
    <property type="entry name" value="WD40_repeat_dom_sf"/>
</dbReference>